<accession>A0ABS4FI44</accession>
<organism evidence="1 2">
    <name type="scientific">Paenibacillus lactis</name>
    <dbReference type="NCBI Taxonomy" id="228574"/>
    <lineage>
        <taxon>Bacteria</taxon>
        <taxon>Bacillati</taxon>
        <taxon>Bacillota</taxon>
        <taxon>Bacilli</taxon>
        <taxon>Bacillales</taxon>
        <taxon>Paenibacillaceae</taxon>
        <taxon>Paenibacillus</taxon>
    </lineage>
</organism>
<dbReference type="Proteomes" id="UP000706926">
    <property type="component" value="Unassembled WGS sequence"/>
</dbReference>
<name>A0ABS4FI44_9BACL</name>
<sequence>MKVKKVTRIGQINAIPKAFCREASYIKASRPITASDNNTSSHVNQKAACQQRFHLPSEGILIRNAKQAPQMDG</sequence>
<reference evidence="1 2" key="1">
    <citation type="submission" date="2021-03" db="EMBL/GenBank/DDBJ databases">
        <title>Genomic Encyclopedia of Type Strains, Phase IV (KMG-IV): sequencing the most valuable type-strain genomes for metagenomic binning, comparative biology and taxonomic classification.</title>
        <authorList>
            <person name="Goeker M."/>
        </authorList>
    </citation>
    <scope>NUCLEOTIDE SEQUENCE [LARGE SCALE GENOMIC DNA]</scope>
    <source>
        <strain evidence="1 2">DSM 15596</strain>
    </source>
</reference>
<comment type="caution">
    <text evidence="1">The sequence shown here is derived from an EMBL/GenBank/DDBJ whole genome shotgun (WGS) entry which is preliminary data.</text>
</comment>
<evidence type="ECO:0000313" key="2">
    <source>
        <dbReference type="Proteomes" id="UP000706926"/>
    </source>
</evidence>
<evidence type="ECO:0000313" key="1">
    <source>
        <dbReference type="EMBL" id="MBP1895934.1"/>
    </source>
</evidence>
<proteinExistence type="predicted"/>
<protein>
    <submittedName>
        <fullName evidence="1">Uncharacterized protein</fullName>
    </submittedName>
</protein>
<gene>
    <name evidence="1" type="ORF">J2Z18_005044</name>
</gene>
<dbReference type="RefSeq" id="WP_210095502.1">
    <property type="nucleotide sequence ID" value="NZ_CP139098.1"/>
</dbReference>
<keyword evidence="2" id="KW-1185">Reference proteome</keyword>
<dbReference type="GeneID" id="95406921"/>
<dbReference type="EMBL" id="JAGGKI010000018">
    <property type="protein sequence ID" value="MBP1895934.1"/>
    <property type="molecule type" value="Genomic_DNA"/>
</dbReference>